<dbReference type="GO" id="GO:0017061">
    <property type="term" value="F:S-methyl-5-thioadenosine phosphorylase activity"/>
    <property type="evidence" value="ECO:0007669"/>
    <property type="project" value="UniProtKB-EC"/>
</dbReference>
<dbReference type="GO" id="GO:0005507">
    <property type="term" value="F:copper ion binding"/>
    <property type="evidence" value="ECO:0007669"/>
    <property type="project" value="TreeGrafter"/>
</dbReference>
<keyword evidence="12" id="KW-1185">Reference proteome</keyword>
<dbReference type="AlphaFoldDB" id="A0A2U2BS77"/>
<keyword evidence="6" id="KW-0862">Zinc</keyword>
<evidence type="ECO:0000256" key="10">
    <source>
        <dbReference type="RuleBase" id="RU361274"/>
    </source>
</evidence>
<protein>
    <recommendedName>
        <fullName evidence="10">Purine nucleoside phosphorylase</fullName>
    </recommendedName>
</protein>
<comment type="catalytic activity">
    <reaction evidence="9">
        <text>S-methyl-5'-thioadenosine + phosphate = 5-(methylsulfanyl)-alpha-D-ribose 1-phosphate + adenine</text>
        <dbReference type="Rhea" id="RHEA:11852"/>
        <dbReference type="ChEBI" id="CHEBI:16708"/>
        <dbReference type="ChEBI" id="CHEBI:17509"/>
        <dbReference type="ChEBI" id="CHEBI:43474"/>
        <dbReference type="ChEBI" id="CHEBI:58533"/>
        <dbReference type="EC" id="2.4.2.28"/>
    </reaction>
    <physiologicalReaction direction="left-to-right" evidence="9">
        <dbReference type="Rhea" id="RHEA:11853"/>
    </physiologicalReaction>
</comment>
<evidence type="ECO:0000256" key="7">
    <source>
        <dbReference type="ARBA" id="ARBA00047989"/>
    </source>
</evidence>
<dbReference type="PANTHER" id="PTHR30616:SF2">
    <property type="entry name" value="PURINE NUCLEOSIDE PHOSPHORYLASE LACC1"/>
    <property type="match status" value="1"/>
</dbReference>
<reference evidence="12" key="1">
    <citation type="submission" date="2018-05" db="EMBL/GenBank/DDBJ databases">
        <authorList>
            <person name="Liu B.-T."/>
        </authorList>
    </citation>
    <scope>NUCLEOTIDE SEQUENCE [LARGE SCALE GENOMIC DNA]</scope>
    <source>
        <strain evidence="12">WD6-1</strain>
    </source>
</reference>
<dbReference type="OrthoDB" id="4279at2"/>
<dbReference type="EMBL" id="QEXV01000005">
    <property type="protein sequence ID" value="PWE16846.1"/>
    <property type="molecule type" value="Genomic_DNA"/>
</dbReference>
<comment type="catalytic activity">
    <reaction evidence="1">
        <text>inosine + phosphate = alpha-D-ribose 1-phosphate + hypoxanthine</text>
        <dbReference type="Rhea" id="RHEA:27646"/>
        <dbReference type="ChEBI" id="CHEBI:17368"/>
        <dbReference type="ChEBI" id="CHEBI:17596"/>
        <dbReference type="ChEBI" id="CHEBI:43474"/>
        <dbReference type="ChEBI" id="CHEBI:57720"/>
        <dbReference type="EC" id="2.4.2.1"/>
    </reaction>
    <physiologicalReaction direction="left-to-right" evidence="1">
        <dbReference type="Rhea" id="RHEA:27647"/>
    </physiologicalReaction>
</comment>
<evidence type="ECO:0000256" key="9">
    <source>
        <dbReference type="ARBA" id="ARBA00049893"/>
    </source>
</evidence>
<evidence type="ECO:0000256" key="8">
    <source>
        <dbReference type="ARBA" id="ARBA00048968"/>
    </source>
</evidence>
<comment type="catalytic activity">
    <reaction evidence="8">
        <text>adenosine + phosphate = alpha-D-ribose 1-phosphate + adenine</text>
        <dbReference type="Rhea" id="RHEA:27642"/>
        <dbReference type="ChEBI" id="CHEBI:16335"/>
        <dbReference type="ChEBI" id="CHEBI:16708"/>
        <dbReference type="ChEBI" id="CHEBI:43474"/>
        <dbReference type="ChEBI" id="CHEBI:57720"/>
        <dbReference type="EC" id="2.4.2.1"/>
    </reaction>
    <physiologicalReaction direction="left-to-right" evidence="8">
        <dbReference type="Rhea" id="RHEA:27643"/>
    </physiologicalReaction>
</comment>
<keyword evidence="3" id="KW-0808">Transferase</keyword>
<name>A0A2U2BS77_9PROT</name>
<dbReference type="Pfam" id="PF02578">
    <property type="entry name" value="Cu-oxidase_4"/>
    <property type="match status" value="1"/>
</dbReference>
<comment type="similarity">
    <text evidence="2 10">Belongs to the purine nucleoside phosphorylase YfiH/LACC1 family.</text>
</comment>
<organism evidence="11 12">
    <name type="scientific">Marinicauda salina</name>
    <dbReference type="NCBI Taxonomy" id="2135793"/>
    <lineage>
        <taxon>Bacteria</taxon>
        <taxon>Pseudomonadati</taxon>
        <taxon>Pseudomonadota</taxon>
        <taxon>Alphaproteobacteria</taxon>
        <taxon>Maricaulales</taxon>
        <taxon>Maricaulaceae</taxon>
        <taxon>Marinicauda</taxon>
    </lineage>
</organism>
<evidence type="ECO:0000256" key="1">
    <source>
        <dbReference type="ARBA" id="ARBA00000553"/>
    </source>
</evidence>
<keyword evidence="4" id="KW-0479">Metal-binding</keyword>
<dbReference type="InterPro" id="IPR011324">
    <property type="entry name" value="Cytotoxic_necrot_fac-like_cat"/>
</dbReference>
<sequence>MRCWPTSPRCGAPTISAGTASASWRGEVSELDFLRAPTLDADGIVHAFTTRTGGVSAGPYESLNLTWSRGDAKEAVAENRRRVTEALGLDRLVFANQVHGRNVLKVDAAPRTAWSAGEGDALITDRPGLGLCAQTADCVPVLLFDPERPAVAAVHAGWRGIVAEIIPAAISAMGEAYGTAPARLRAAIGPAISKENYRVGPEVLEQFEAVFGDLDDALVGPRDGQGGAGLDVGEAARRQLVAAGIPEAAVSRLPGCTFADEARFFSSRRAARDGHAGKFGGQCGLIGLRG</sequence>
<proteinExistence type="inferred from homology"/>
<evidence type="ECO:0000256" key="3">
    <source>
        <dbReference type="ARBA" id="ARBA00022679"/>
    </source>
</evidence>
<gene>
    <name evidence="11" type="primary">pgeF</name>
    <name evidence="11" type="ORF">DDZ18_11690</name>
</gene>
<dbReference type="Gene3D" id="3.60.140.10">
    <property type="entry name" value="CNF1/YfiH-like putative cysteine hydrolases"/>
    <property type="match status" value="1"/>
</dbReference>
<dbReference type="Proteomes" id="UP000245168">
    <property type="component" value="Unassembled WGS sequence"/>
</dbReference>
<accession>A0A2U2BS77</accession>
<evidence type="ECO:0000256" key="5">
    <source>
        <dbReference type="ARBA" id="ARBA00022801"/>
    </source>
</evidence>
<dbReference type="SUPFAM" id="SSF64438">
    <property type="entry name" value="CNF1/YfiH-like putative cysteine hydrolases"/>
    <property type="match status" value="1"/>
</dbReference>
<evidence type="ECO:0000313" key="11">
    <source>
        <dbReference type="EMBL" id="PWE16846.1"/>
    </source>
</evidence>
<evidence type="ECO:0000313" key="12">
    <source>
        <dbReference type="Proteomes" id="UP000245168"/>
    </source>
</evidence>
<dbReference type="GO" id="GO:0016787">
    <property type="term" value="F:hydrolase activity"/>
    <property type="evidence" value="ECO:0007669"/>
    <property type="project" value="UniProtKB-KW"/>
</dbReference>
<comment type="catalytic activity">
    <reaction evidence="7">
        <text>adenosine + H2O + H(+) = inosine + NH4(+)</text>
        <dbReference type="Rhea" id="RHEA:24408"/>
        <dbReference type="ChEBI" id="CHEBI:15377"/>
        <dbReference type="ChEBI" id="CHEBI:15378"/>
        <dbReference type="ChEBI" id="CHEBI:16335"/>
        <dbReference type="ChEBI" id="CHEBI:17596"/>
        <dbReference type="ChEBI" id="CHEBI:28938"/>
        <dbReference type="EC" id="3.5.4.4"/>
    </reaction>
    <physiologicalReaction direction="left-to-right" evidence="7">
        <dbReference type="Rhea" id="RHEA:24409"/>
    </physiologicalReaction>
</comment>
<dbReference type="CDD" id="cd16833">
    <property type="entry name" value="YfiH"/>
    <property type="match status" value="1"/>
</dbReference>
<dbReference type="InterPro" id="IPR003730">
    <property type="entry name" value="Cu_polyphenol_OxRdtase"/>
</dbReference>
<evidence type="ECO:0000256" key="6">
    <source>
        <dbReference type="ARBA" id="ARBA00022833"/>
    </source>
</evidence>
<evidence type="ECO:0000256" key="4">
    <source>
        <dbReference type="ARBA" id="ARBA00022723"/>
    </source>
</evidence>
<evidence type="ECO:0000256" key="2">
    <source>
        <dbReference type="ARBA" id="ARBA00007353"/>
    </source>
</evidence>
<dbReference type="NCBIfam" id="TIGR00726">
    <property type="entry name" value="peptidoglycan editing factor PgeF"/>
    <property type="match status" value="1"/>
</dbReference>
<dbReference type="InterPro" id="IPR038371">
    <property type="entry name" value="Cu_polyphenol_OxRdtase_sf"/>
</dbReference>
<comment type="caution">
    <text evidence="11">The sequence shown here is derived from an EMBL/GenBank/DDBJ whole genome shotgun (WGS) entry which is preliminary data.</text>
</comment>
<keyword evidence="5" id="KW-0378">Hydrolase</keyword>
<dbReference type="PANTHER" id="PTHR30616">
    <property type="entry name" value="UNCHARACTERIZED PROTEIN YFIH"/>
    <property type="match status" value="1"/>
</dbReference>